<organism evidence="1 2">
    <name type="scientific">Brevibacillus nitrificans</name>
    <dbReference type="NCBI Taxonomy" id="651560"/>
    <lineage>
        <taxon>Bacteria</taxon>
        <taxon>Bacillati</taxon>
        <taxon>Bacillota</taxon>
        <taxon>Bacilli</taxon>
        <taxon>Bacillales</taxon>
        <taxon>Paenibacillaceae</taxon>
        <taxon>Brevibacillus</taxon>
    </lineage>
</organism>
<protein>
    <submittedName>
        <fullName evidence="1">YolD-like family protein</fullName>
    </submittedName>
</protein>
<dbReference type="Proteomes" id="UP000269573">
    <property type="component" value="Unassembled WGS sequence"/>
</dbReference>
<name>A0A3M8D210_9BACL</name>
<sequence>MPSKIDNLLGAMRWVLPEQKAAILDHNAERGLIERPVVDEEEFGEMCFRIYDSTQYDYAITVKYFVPQKGQLGTLEKTWGVVREINPEKKQFKLVSDWEAQWINVEDLVGVTK</sequence>
<keyword evidence="2" id="KW-1185">Reference proteome</keyword>
<dbReference type="AlphaFoldDB" id="A0A3M8D210"/>
<dbReference type="EMBL" id="RHHU01000013">
    <property type="protein sequence ID" value="RNB82114.1"/>
    <property type="molecule type" value="Genomic_DNA"/>
</dbReference>
<dbReference type="RefSeq" id="WP_122925434.1">
    <property type="nucleotide sequence ID" value="NZ_RHHU01000013.1"/>
</dbReference>
<evidence type="ECO:0000313" key="2">
    <source>
        <dbReference type="Proteomes" id="UP000269573"/>
    </source>
</evidence>
<evidence type="ECO:0000313" key="1">
    <source>
        <dbReference type="EMBL" id="RNB82114.1"/>
    </source>
</evidence>
<gene>
    <name evidence="1" type="ORF">EDM59_21130</name>
</gene>
<dbReference type="InterPro" id="IPR014962">
    <property type="entry name" value="YolD"/>
</dbReference>
<dbReference type="Pfam" id="PF08863">
    <property type="entry name" value="YolD"/>
    <property type="match status" value="1"/>
</dbReference>
<accession>A0A3M8D210</accession>
<comment type="caution">
    <text evidence="1">The sequence shown here is derived from an EMBL/GenBank/DDBJ whole genome shotgun (WGS) entry which is preliminary data.</text>
</comment>
<reference evidence="1 2" key="1">
    <citation type="submission" date="2018-10" db="EMBL/GenBank/DDBJ databases">
        <title>Phylogenomics of Brevibacillus.</title>
        <authorList>
            <person name="Dunlap C."/>
        </authorList>
    </citation>
    <scope>NUCLEOTIDE SEQUENCE [LARGE SCALE GENOMIC DNA]</scope>
    <source>
        <strain evidence="1 2">JCM 15774</strain>
    </source>
</reference>
<proteinExistence type="predicted"/>